<evidence type="ECO:0000313" key="10">
    <source>
        <dbReference type="EMBL" id="EFJ24722.1"/>
    </source>
</evidence>
<feature type="chain" id="PRO_5006523737" description="Carboxypeptidase" evidence="9">
    <location>
        <begin position="28"/>
        <end position="471"/>
    </location>
</feature>
<keyword evidence="4 9" id="KW-0121">Carboxypeptidase</keyword>
<dbReference type="InterPro" id="IPR018202">
    <property type="entry name" value="Ser_caboxypep_ser_AS"/>
</dbReference>
<dbReference type="EC" id="3.4.16.-" evidence="9"/>
<dbReference type="eggNOG" id="KOG1282">
    <property type="taxonomic scope" value="Eukaryota"/>
</dbReference>
<comment type="subcellular location">
    <subcellularLocation>
        <location evidence="1">Secreted</location>
    </subcellularLocation>
</comment>
<evidence type="ECO:0000313" key="11">
    <source>
        <dbReference type="Proteomes" id="UP000001514"/>
    </source>
</evidence>
<evidence type="ECO:0000256" key="5">
    <source>
        <dbReference type="ARBA" id="ARBA00022729"/>
    </source>
</evidence>
<keyword evidence="9" id="KW-0645">Protease</keyword>
<dbReference type="HOGENOM" id="CLU_008523_13_1_1"/>
<dbReference type="GO" id="GO:0005576">
    <property type="term" value="C:extracellular region"/>
    <property type="evidence" value="ECO:0007669"/>
    <property type="project" value="UniProtKB-SubCell"/>
</dbReference>
<dbReference type="PANTHER" id="PTHR11802">
    <property type="entry name" value="SERINE PROTEASE FAMILY S10 SERINE CARBOXYPEPTIDASE"/>
    <property type="match status" value="1"/>
</dbReference>
<protein>
    <recommendedName>
        <fullName evidence="9">Carboxypeptidase</fullName>
        <ecNumber evidence="9">3.4.16.-</ecNumber>
    </recommendedName>
</protein>
<dbReference type="Gene3D" id="3.40.50.1820">
    <property type="entry name" value="alpha/beta hydrolase"/>
    <property type="match status" value="1"/>
</dbReference>
<dbReference type="Pfam" id="PF00450">
    <property type="entry name" value="Peptidase_S10"/>
    <property type="match status" value="1"/>
</dbReference>
<dbReference type="GO" id="GO:0004185">
    <property type="term" value="F:serine-type carboxypeptidase activity"/>
    <property type="evidence" value="ECO:0000318"/>
    <property type="project" value="GO_Central"/>
</dbReference>
<dbReference type="KEGG" id="smo:SELMODRAFT_101464"/>
<name>D8RTQ9_SELML</name>
<dbReference type="InterPro" id="IPR001563">
    <property type="entry name" value="Peptidase_S10"/>
</dbReference>
<keyword evidence="11" id="KW-1185">Reference proteome</keyword>
<gene>
    <name evidence="10" type="primary">SCPLc1-2</name>
    <name evidence="10" type="ORF">SELMODRAFT_101464</name>
</gene>
<accession>D8RTQ9</accession>
<keyword evidence="8" id="KW-0325">Glycoprotein</keyword>
<keyword evidence="3" id="KW-0964">Secreted</keyword>
<evidence type="ECO:0000256" key="3">
    <source>
        <dbReference type="ARBA" id="ARBA00022525"/>
    </source>
</evidence>
<dbReference type="GO" id="GO:0006508">
    <property type="term" value="P:proteolysis"/>
    <property type="evidence" value="ECO:0007669"/>
    <property type="project" value="UniProtKB-KW"/>
</dbReference>
<keyword evidence="5 9" id="KW-0732">Signal</keyword>
<dbReference type="EMBL" id="GL377589">
    <property type="protein sequence ID" value="EFJ24722.1"/>
    <property type="molecule type" value="Genomic_DNA"/>
</dbReference>
<dbReference type="PANTHER" id="PTHR11802:SF20">
    <property type="entry name" value="SERINE CARBOXYPEPTIDASE-LIKE 41-RELATED"/>
    <property type="match status" value="1"/>
</dbReference>
<dbReference type="InParanoid" id="D8RTQ9"/>
<evidence type="ECO:0000256" key="4">
    <source>
        <dbReference type="ARBA" id="ARBA00022645"/>
    </source>
</evidence>
<dbReference type="InterPro" id="IPR029058">
    <property type="entry name" value="AB_hydrolase_fold"/>
</dbReference>
<evidence type="ECO:0000256" key="6">
    <source>
        <dbReference type="ARBA" id="ARBA00022801"/>
    </source>
</evidence>
<dbReference type="SUPFAM" id="SSF53474">
    <property type="entry name" value="alpha/beta-Hydrolases"/>
    <property type="match status" value="1"/>
</dbReference>
<organism evidence="11">
    <name type="scientific">Selaginella moellendorffii</name>
    <name type="common">Spikemoss</name>
    <dbReference type="NCBI Taxonomy" id="88036"/>
    <lineage>
        <taxon>Eukaryota</taxon>
        <taxon>Viridiplantae</taxon>
        <taxon>Streptophyta</taxon>
        <taxon>Embryophyta</taxon>
        <taxon>Tracheophyta</taxon>
        <taxon>Lycopodiopsida</taxon>
        <taxon>Selaginellales</taxon>
        <taxon>Selaginellaceae</taxon>
        <taxon>Selaginella</taxon>
    </lineage>
</organism>
<dbReference type="FunFam" id="3.40.50.11320:FF:000002">
    <property type="entry name" value="Carboxypeptidase"/>
    <property type="match status" value="1"/>
</dbReference>
<dbReference type="AlphaFoldDB" id="D8RTQ9"/>
<dbReference type="MEROPS" id="S10.005"/>
<dbReference type="Gramene" id="EFJ24722">
    <property type="protein sequence ID" value="EFJ24722"/>
    <property type="gene ID" value="SELMODRAFT_101464"/>
</dbReference>
<evidence type="ECO:0000256" key="2">
    <source>
        <dbReference type="ARBA" id="ARBA00009431"/>
    </source>
</evidence>
<dbReference type="PRINTS" id="PR00724">
    <property type="entry name" value="CRBOXYPTASEC"/>
</dbReference>
<dbReference type="FunCoup" id="D8RTQ9">
    <property type="interactions" value="480"/>
</dbReference>
<sequence length="471" mass="51884">MDSVRTKLLLIVALLLLLGIQGKGALGAPEHDLVTNLPGQPAVPFKQYAGYVTVDSHAGRALFYYFVEAHSHASSRPLALWLNGGPGCSSIGGGAFTELGPFYPNGTGRGLVKNSNSWNKAANILFLESPAGVGWSYSNRSEDYSIYNDAKTAKDSVTFMLRWFDAFPEYKSREFYITGESYAGHYVPQLAAALLDYNKAAGHSVFNVKGVAIGNPALNLAIDTASTYDFLWSHGLISDKTYEGLGRSCYWSDYDHGSGNNNVSAECNQFISNSALEMGDHVNPYDIILDVCVPSIVEQEFRLKKRMGHRSIGVDVCMSYERYYYFNLPEVQKALHANTTGLPYPWTNCDGPVQYDINDMRLDIVPVLRDLLKNGLRVWVFSGDEDAVVPFLGTRVNVNSLAQELKLRTTASYKAWFLRTQVGGWAESFGNLTFATVRGAAHMVPLAQPARALLLFQKFISGQPLPASPYS</sequence>
<comment type="similarity">
    <text evidence="2 9">Belongs to the peptidase S10 family.</text>
</comment>
<evidence type="ECO:0000256" key="9">
    <source>
        <dbReference type="RuleBase" id="RU361156"/>
    </source>
</evidence>
<feature type="signal peptide" evidence="9">
    <location>
        <begin position="1"/>
        <end position="27"/>
    </location>
</feature>
<dbReference type="OrthoDB" id="443318at2759"/>
<dbReference type="PROSITE" id="PS00131">
    <property type="entry name" value="CARBOXYPEPT_SER_SER"/>
    <property type="match status" value="1"/>
</dbReference>
<dbReference type="Gene3D" id="6.10.250.940">
    <property type="match status" value="1"/>
</dbReference>
<reference evidence="10 11" key="1">
    <citation type="journal article" date="2011" name="Science">
        <title>The Selaginella genome identifies genetic changes associated with the evolution of vascular plants.</title>
        <authorList>
            <person name="Banks J.A."/>
            <person name="Nishiyama T."/>
            <person name="Hasebe M."/>
            <person name="Bowman J.L."/>
            <person name="Gribskov M."/>
            <person name="dePamphilis C."/>
            <person name="Albert V.A."/>
            <person name="Aono N."/>
            <person name="Aoyama T."/>
            <person name="Ambrose B.A."/>
            <person name="Ashton N.W."/>
            <person name="Axtell M.J."/>
            <person name="Barker E."/>
            <person name="Barker M.S."/>
            <person name="Bennetzen J.L."/>
            <person name="Bonawitz N.D."/>
            <person name="Chapple C."/>
            <person name="Cheng C."/>
            <person name="Correa L.G."/>
            <person name="Dacre M."/>
            <person name="DeBarry J."/>
            <person name="Dreyer I."/>
            <person name="Elias M."/>
            <person name="Engstrom E.M."/>
            <person name="Estelle M."/>
            <person name="Feng L."/>
            <person name="Finet C."/>
            <person name="Floyd S.K."/>
            <person name="Frommer W.B."/>
            <person name="Fujita T."/>
            <person name="Gramzow L."/>
            <person name="Gutensohn M."/>
            <person name="Harholt J."/>
            <person name="Hattori M."/>
            <person name="Heyl A."/>
            <person name="Hirai T."/>
            <person name="Hiwatashi Y."/>
            <person name="Ishikawa M."/>
            <person name="Iwata M."/>
            <person name="Karol K.G."/>
            <person name="Koehler B."/>
            <person name="Kolukisaoglu U."/>
            <person name="Kubo M."/>
            <person name="Kurata T."/>
            <person name="Lalonde S."/>
            <person name="Li K."/>
            <person name="Li Y."/>
            <person name="Litt A."/>
            <person name="Lyons E."/>
            <person name="Manning G."/>
            <person name="Maruyama T."/>
            <person name="Michael T.P."/>
            <person name="Mikami K."/>
            <person name="Miyazaki S."/>
            <person name="Morinaga S."/>
            <person name="Murata T."/>
            <person name="Mueller-Roeber B."/>
            <person name="Nelson D.R."/>
            <person name="Obara M."/>
            <person name="Oguri Y."/>
            <person name="Olmstead R.G."/>
            <person name="Onodera N."/>
            <person name="Petersen B.L."/>
            <person name="Pils B."/>
            <person name="Prigge M."/>
            <person name="Rensing S.A."/>
            <person name="Riano-Pachon D.M."/>
            <person name="Roberts A.W."/>
            <person name="Sato Y."/>
            <person name="Scheller H.V."/>
            <person name="Schulz B."/>
            <person name="Schulz C."/>
            <person name="Shakirov E.V."/>
            <person name="Shibagaki N."/>
            <person name="Shinohara N."/>
            <person name="Shippen D.E."/>
            <person name="Soerensen I."/>
            <person name="Sotooka R."/>
            <person name="Sugimoto N."/>
            <person name="Sugita M."/>
            <person name="Sumikawa N."/>
            <person name="Tanurdzic M."/>
            <person name="Theissen G."/>
            <person name="Ulvskov P."/>
            <person name="Wakazuki S."/>
            <person name="Weng J.K."/>
            <person name="Willats W.W."/>
            <person name="Wipf D."/>
            <person name="Wolf P.G."/>
            <person name="Yang L."/>
            <person name="Zimmer A.D."/>
            <person name="Zhu Q."/>
            <person name="Mitros T."/>
            <person name="Hellsten U."/>
            <person name="Loque D."/>
            <person name="Otillar R."/>
            <person name="Salamov A."/>
            <person name="Schmutz J."/>
            <person name="Shapiro H."/>
            <person name="Lindquist E."/>
            <person name="Lucas S."/>
            <person name="Rokhsar D."/>
            <person name="Grigoriev I.V."/>
        </authorList>
    </citation>
    <scope>NUCLEOTIDE SEQUENCE [LARGE SCALE GENOMIC DNA]</scope>
</reference>
<evidence type="ECO:0000256" key="1">
    <source>
        <dbReference type="ARBA" id="ARBA00004613"/>
    </source>
</evidence>
<dbReference type="Gene3D" id="3.40.50.11320">
    <property type="match status" value="1"/>
</dbReference>
<evidence type="ECO:0000256" key="7">
    <source>
        <dbReference type="ARBA" id="ARBA00023157"/>
    </source>
</evidence>
<dbReference type="OMA" id="WATQYGN"/>
<dbReference type="Proteomes" id="UP000001514">
    <property type="component" value="Unassembled WGS sequence"/>
</dbReference>
<keyword evidence="7" id="KW-1015">Disulfide bond</keyword>
<dbReference type="GeneID" id="9657739"/>
<evidence type="ECO:0000256" key="8">
    <source>
        <dbReference type="ARBA" id="ARBA00023180"/>
    </source>
</evidence>
<proteinExistence type="inferred from homology"/>
<keyword evidence="6 9" id="KW-0378">Hydrolase</keyword>
<dbReference type="FunFam" id="3.40.50.1820:FF:000030">
    <property type="entry name" value="Carboxypeptidase"/>
    <property type="match status" value="1"/>
</dbReference>